<reference evidence="3" key="2">
    <citation type="journal article" date="2021" name="PeerJ">
        <title>Extensive microbial diversity within the chicken gut microbiome revealed by metagenomics and culture.</title>
        <authorList>
            <person name="Gilroy R."/>
            <person name="Ravi A."/>
            <person name="Getino M."/>
            <person name="Pursley I."/>
            <person name="Horton D.L."/>
            <person name="Alikhan N.F."/>
            <person name="Baker D."/>
            <person name="Gharbi K."/>
            <person name="Hall N."/>
            <person name="Watson M."/>
            <person name="Adriaenssens E.M."/>
            <person name="Foster-Nyarko E."/>
            <person name="Jarju S."/>
            <person name="Secka A."/>
            <person name="Antonio M."/>
            <person name="Oren A."/>
            <person name="Chaudhuri R.R."/>
            <person name="La Ragione R."/>
            <person name="Hildebrand F."/>
            <person name="Pallen M.J."/>
        </authorList>
    </citation>
    <scope>NUCLEOTIDE SEQUENCE</scope>
    <source>
        <strain evidence="3">CHK33-4379</strain>
    </source>
</reference>
<feature type="domain" description="Transglutaminase-like" evidence="2">
    <location>
        <begin position="134"/>
        <end position="190"/>
    </location>
</feature>
<dbReference type="EMBL" id="DVLL01000016">
    <property type="protein sequence ID" value="HIT58901.1"/>
    <property type="molecule type" value="Genomic_DNA"/>
</dbReference>
<keyword evidence="1" id="KW-0732">Signal</keyword>
<protein>
    <recommendedName>
        <fullName evidence="2">Transglutaminase-like domain-containing protein</fullName>
    </recommendedName>
</protein>
<comment type="caution">
    <text evidence="3">The sequence shown here is derived from an EMBL/GenBank/DDBJ whole genome shotgun (WGS) entry which is preliminary data.</text>
</comment>
<dbReference type="InterPro" id="IPR052557">
    <property type="entry name" value="CAP/Cytokinesis_protein"/>
</dbReference>
<organism evidence="3 4">
    <name type="scientific">Candidatus Faeciplasma pullistercoris</name>
    <dbReference type="NCBI Taxonomy" id="2840800"/>
    <lineage>
        <taxon>Bacteria</taxon>
        <taxon>Bacillati</taxon>
        <taxon>Bacillota</taxon>
        <taxon>Clostridia</taxon>
        <taxon>Eubacteriales</taxon>
        <taxon>Oscillospiraceae</taxon>
        <taxon>Oscillospiraceae incertae sedis</taxon>
        <taxon>Candidatus Faeciplasma</taxon>
    </lineage>
</organism>
<evidence type="ECO:0000256" key="1">
    <source>
        <dbReference type="SAM" id="SignalP"/>
    </source>
</evidence>
<name>A0A9D1GTF5_9FIRM</name>
<dbReference type="Proteomes" id="UP000824136">
    <property type="component" value="Unassembled WGS sequence"/>
</dbReference>
<sequence>MRIAAIFAALVLLLSACGCSDNDRRDELSGALSGSDSDMPNEAAGYTLELPEEYHPDEIVNAYKSGDTSSLTEYNQEIYDAALSAISEFYSEGIDDYEIVLHAHDYIVYNATYDTNALSLFGVHDPDSETPYGTLIKGKAICKGYTTTFQLLMDMLGVECITVSGEALDEEHAWNMVKLGENWYHVDCTWDDYTPDYDGRPVTHMYLLVTDSLMEIAHTWDHSVSPVAGSDDLNYYKNNGLYFEDEDSVYEHLLSQMQTGLTEVEVAVPNGLSVFDMPTPMPDNVYSFSYWYNGFDTYDVIIYHIRYKN</sequence>
<evidence type="ECO:0000313" key="4">
    <source>
        <dbReference type="Proteomes" id="UP000824136"/>
    </source>
</evidence>
<dbReference type="AlphaFoldDB" id="A0A9D1GTF5"/>
<dbReference type="Gene3D" id="3.10.620.30">
    <property type="match status" value="1"/>
</dbReference>
<dbReference type="SUPFAM" id="SSF54001">
    <property type="entry name" value="Cysteine proteinases"/>
    <property type="match status" value="1"/>
</dbReference>
<reference evidence="3" key="1">
    <citation type="submission" date="2020-10" db="EMBL/GenBank/DDBJ databases">
        <authorList>
            <person name="Gilroy R."/>
        </authorList>
    </citation>
    <scope>NUCLEOTIDE SEQUENCE</scope>
    <source>
        <strain evidence="3">CHK33-4379</strain>
    </source>
</reference>
<dbReference type="InterPro" id="IPR002931">
    <property type="entry name" value="Transglutaminase-like"/>
</dbReference>
<dbReference type="SMART" id="SM00460">
    <property type="entry name" value="TGc"/>
    <property type="match status" value="1"/>
</dbReference>
<dbReference type="Pfam" id="PF01841">
    <property type="entry name" value="Transglut_core"/>
    <property type="match status" value="1"/>
</dbReference>
<dbReference type="InterPro" id="IPR038765">
    <property type="entry name" value="Papain-like_cys_pep_sf"/>
</dbReference>
<dbReference type="PANTHER" id="PTHR46333">
    <property type="entry name" value="CYTOKINESIS PROTEIN 3"/>
    <property type="match status" value="1"/>
</dbReference>
<accession>A0A9D1GTF5</accession>
<feature type="chain" id="PRO_5039572142" description="Transglutaminase-like domain-containing protein" evidence="1">
    <location>
        <begin position="21"/>
        <end position="309"/>
    </location>
</feature>
<proteinExistence type="predicted"/>
<dbReference type="PANTHER" id="PTHR46333:SF2">
    <property type="entry name" value="CYTOKINESIS PROTEIN 3"/>
    <property type="match status" value="1"/>
</dbReference>
<gene>
    <name evidence="3" type="ORF">IAC39_04220</name>
</gene>
<dbReference type="PROSITE" id="PS51257">
    <property type="entry name" value="PROKAR_LIPOPROTEIN"/>
    <property type="match status" value="1"/>
</dbReference>
<feature type="signal peptide" evidence="1">
    <location>
        <begin position="1"/>
        <end position="20"/>
    </location>
</feature>
<evidence type="ECO:0000313" key="3">
    <source>
        <dbReference type="EMBL" id="HIT58901.1"/>
    </source>
</evidence>
<dbReference type="GO" id="GO:0005737">
    <property type="term" value="C:cytoplasm"/>
    <property type="evidence" value="ECO:0007669"/>
    <property type="project" value="TreeGrafter"/>
</dbReference>
<evidence type="ECO:0000259" key="2">
    <source>
        <dbReference type="SMART" id="SM00460"/>
    </source>
</evidence>